<name>A0AAV9XV18_9CRYT</name>
<sequence length="1573" mass="180321">MDNLLGSNNSELVPECKHCKLEFIKKKSRSLLPLVGFNYETKNYGKGATLYSIDTIRNSCKNGPIIGRLVHSPDGRIFLLQYYFGNSTINGNENPLYSLVLCEVSGKFNSSDFLKCSKTKYTFVSCWLIIKDWNLIKVDTHDSGAPIRSKLLKLHFDPSCILSKESIKNSVKIPKDSIFCFDACSISWISKEKILDYVCTLIDPYSSIKNIPELYKNCINVVGAVLHISEIVRYEIGEQIYKYKKKQKTNINIKNYEIDVYFKSILDHSIFGSSFSALIRPINAQKDLVVFFPDSNHMIMRYVLGWENVYQFKNVLPGSVLVHSPIKEPREKKCVIAIDLTSVRIQVSNLSRFIFLNNIYGNNYPVFVQINRILGFGTFELNTKNKPIRLFLHNSGFHQTYIGSSLTKGSVLWIRNPRKIVIESPTGTPIFVGIAVESYSDWGLQSHSKFKKNRNYDGAIWKNQPLHIQIIGYEFLELSGNDLNENKCNSFLYKVSSYLDIRNYCYYHFSLYVDIFNIIGTPKSVNEGISILLLQILSLSEHISPVILLKDSLNIVFLKRGRRINVKSALLCSKNGMEIKTRITHPSQAIEVRSEELSLISIKCCKLDEFWRLVEIDEWVKLFDFANSNEKFNSINMVTSKEILTFERLFSIIHDTDTPLALNDGKCVPYDNYVFSESTKNEVVSSICIMSTTEYSQDYIGLCGNFLVEIVLNKYMEPNYWINNLFFVKTPRNQNLRKNIYPLFVETKSHSNSRIYQELYCNKKLLFIKKAYIRLLGSNNRSKALFANESDITLICIQDPLPSIMCLPGLINTNEGLLLYVNKKKTMLNENRSEIEFYFQCLPCFLTQNRLNNNNSLNLSLLIDIKVPSNWYFKINSSRFIMITKKQIIDNQQIILDEKIERVLLHQQYDDHLFFVKELSLPFSNIENIVDNKITNGGIVSGVKIVFPSLPDEFLFWSFSAEQPLFIKYDKHLKIDKRGYCSKLSVLELKFWIDRIVLWSLFQNENQLIYGSTLGIISELRCLREKDELFVCNNFKNNGKDVQQDIIISFIKVRIIDIIRFTGFNPKGIHGNWTILRVTSMQVTWNSGWIDLWLSEIDIKSKSVDLLVPGEVLSISDIMVVCKKQVTPPLSPTSYVFGSIISGIISDHRQDKAIYYNQECKNGSSSSIGISEIPLLKNDTSASIRGRSKTNYGKTLSIFNNGAIAFRTAIKNSRIDLDAYKRVTKSEEIFNYLLFSVSQSSEVNLLSGLKYECGENNLISKIPNPYVLAPDGSPVTCDFIKYWSNNKDVNLIFNKLYCIENEYSGNEFKMPIEYVNFFNDCNSNINLVVPDETITVCGSILQIEQIEMGWFCLKCLRLLNSVTICSCGVDHKSVSTWKSLSIYLVGTVEIMLDNSKSKLFPFAMTNWNALKLLVYSGMRNRVHLNPSNMYNSMIKFSSAVWNYMESSGNSIGTRTLYMYGETCEALSSLFSSTINCSNEENDFLRSDDVTIPVGVIGDYCLLDNDKNVIASIPNDPIGNIEFEICIRFTNSNEIIELNKSSSEINAYIHVLRWRIKDTIRELENEVTNTKVLF</sequence>
<evidence type="ECO:0008006" key="3">
    <source>
        <dbReference type="Google" id="ProtNLM"/>
    </source>
</evidence>
<reference evidence="1 2" key="1">
    <citation type="submission" date="2023-10" db="EMBL/GenBank/DDBJ databases">
        <title>Comparative genomics analysis reveals potential genetic determinants of host preference in Cryptosporidium xiaoi.</title>
        <authorList>
            <person name="Xiao L."/>
            <person name="Li J."/>
        </authorList>
    </citation>
    <scope>NUCLEOTIDE SEQUENCE [LARGE SCALE GENOMIC DNA]</scope>
    <source>
        <strain evidence="1 2">52996</strain>
    </source>
</reference>
<accession>A0AAV9XV18</accession>
<dbReference type="Proteomes" id="UP001311799">
    <property type="component" value="Unassembled WGS sequence"/>
</dbReference>
<dbReference type="EMBL" id="JAWDEY010000035">
    <property type="protein sequence ID" value="KAK6588055.1"/>
    <property type="molecule type" value="Genomic_DNA"/>
</dbReference>
<protein>
    <recommendedName>
        <fullName evidence="3">CST complex subunit CTC1</fullName>
    </recommendedName>
</protein>
<evidence type="ECO:0000313" key="2">
    <source>
        <dbReference type="Proteomes" id="UP001311799"/>
    </source>
</evidence>
<keyword evidence="2" id="KW-1185">Reference proteome</keyword>
<proteinExistence type="predicted"/>
<comment type="caution">
    <text evidence="1">The sequence shown here is derived from an EMBL/GenBank/DDBJ whole genome shotgun (WGS) entry which is preliminary data.</text>
</comment>
<gene>
    <name evidence="1" type="ORF">RS030_71078</name>
</gene>
<organism evidence="1 2">
    <name type="scientific">Cryptosporidium xiaoi</name>
    <dbReference type="NCBI Taxonomy" id="659607"/>
    <lineage>
        <taxon>Eukaryota</taxon>
        <taxon>Sar</taxon>
        <taxon>Alveolata</taxon>
        <taxon>Apicomplexa</taxon>
        <taxon>Conoidasida</taxon>
        <taxon>Coccidia</taxon>
        <taxon>Eucoccidiorida</taxon>
        <taxon>Eimeriorina</taxon>
        <taxon>Cryptosporidiidae</taxon>
        <taxon>Cryptosporidium</taxon>
    </lineage>
</organism>
<evidence type="ECO:0000313" key="1">
    <source>
        <dbReference type="EMBL" id="KAK6588055.1"/>
    </source>
</evidence>